<dbReference type="InterPro" id="IPR001650">
    <property type="entry name" value="Helicase_C-like"/>
</dbReference>
<protein>
    <recommendedName>
        <fullName evidence="12">Replication restart protein PriA</fullName>
    </recommendedName>
    <alternativeName>
        <fullName evidence="12">ATP-dependent DNA helicase PriA</fullName>
        <ecNumber evidence="12">5.6.2.4</ecNumber>
    </alternativeName>
    <alternativeName>
        <fullName evidence="12">DNA 3'-5' helicase PriA</fullName>
    </alternativeName>
</protein>
<dbReference type="Pfam" id="PF00271">
    <property type="entry name" value="Helicase_C"/>
    <property type="match status" value="1"/>
</dbReference>
<accession>A0A1V1I2W3</accession>
<feature type="binding site" evidence="12">
    <location>
        <position position="570"/>
    </location>
    <ligand>
        <name>Zn(2+)</name>
        <dbReference type="ChEBI" id="CHEBI:29105"/>
        <label>1</label>
    </ligand>
</feature>
<keyword evidence="3 12" id="KW-0479">Metal-binding</keyword>
<evidence type="ECO:0000256" key="5">
    <source>
        <dbReference type="ARBA" id="ARBA00022801"/>
    </source>
</evidence>
<organism evidence="15 16">
    <name type="scientific">Romboutsia ilealis</name>
    <dbReference type="NCBI Taxonomy" id="1115758"/>
    <lineage>
        <taxon>Bacteria</taxon>
        <taxon>Bacillati</taxon>
        <taxon>Bacillota</taxon>
        <taxon>Clostridia</taxon>
        <taxon>Peptostreptococcales</taxon>
        <taxon>Peptostreptococcaceae</taxon>
        <taxon>Romboutsia</taxon>
    </lineage>
</organism>
<evidence type="ECO:0000256" key="3">
    <source>
        <dbReference type="ARBA" id="ARBA00022723"/>
    </source>
</evidence>
<dbReference type="PANTHER" id="PTHR30580">
    <property type="entry name" value="PRIMOSOMAL PROTEIN N"/>
    <property type="match status" value="1"/>
</dbReference>
<feature type="binding site" evidence="12">
    <location>
        <position position="539"/>
    </location>
    <ligand>
        <name>Zn(2+)</name>
        <dbReference type="ChEBI" id="CHEBI:29105"/>
        <label>2</label>
    </ligand>
</feature>
<evidence type="ECO:0000256" key="2">
    <source>
        <dbReference type="ARBA" id="ARBA00022705"/>
    </source>
</evidence>
<dbReference type="Pfam" id="PF18319">
    <property type="entry name" value="Zn_ribbon_PriA"/>
    <property type="match status" value="1"/>
</dbReference>
<feature type="binding site" evidence="12">
    <location>
        <position position="530"/>
    </location>
    <ligand>
        <name>Zn(2+)</name>
        <dbReference type="ChEBI" id="CHEBI:29105"/>
        <label>1</label>
    </ligand>
</feature>
<dbReference type="SMART" id="SM00487">
    <property type="entry name" value="DEXDc"/>
    <property type="match status" value="1"/>
</dbReference>
<keyword evidence="5 12" id="KW-0378">Hydrolase</keyword>
<dbReference type="Proteomes" id="UP000245622">
    <property type="component" value="Chromosome 1"/>
</dbReference>
<comment type="similarity">
    <text evidence="12">Belongs to the helicase family. PriA subfamily.</text>
</comment>
<dbReference type="Gene3D" id="3.40.1440.60">
    <property type="entry name" value="PriA, 3(prime) DNA-binding domain"/>
    <property type="match status" value="1"/>
</dbReference>
<evidence type="ECO:0000256" key="6">
    <source>
        <dbReference type="ARBA" id="ARBA00022806"/>
    </source>
</evidence>
<evidence type="ECO:0000256" key="1">
    <source>
        <dbReference type="ARBA" id="ARBA00022515"/>
    </source>
</evidence>
<dbReference type="SMART" id="SM00490">
    <property type="entry name" value="HELICc"/>
    <property type="match status" value="1"/>
</dbReference>
<dbReference type="InterPro" id="IPR041222">
    <property type="entry name" value="PriA_3primeBD"/>
</dbReference>
<evidence type="ECO:0000256" key="9">
    <source>
        <dbReference type="ARBA" id="ARBA00023125"/>
    </source>
</evidence>
<dbReference type="InterPro" id="IPR027417">
    <property type="entry name" value="P-loop_NTPase"/>
</dbReference>
<dbReference type="NCBIfam" id="NF004066">
    <property type="entry name" value="PRK05580.1-3"/>
    <property type="match status" value="1"/>
</dbReference>
<keyword evidence="7 12" id="KW-0862">Zinc</keyword>
<keyword evidence="8 12" id="KW-0067">ATP-binding</keyword>
<sequence>MEKYAKVIVRSNTFHTDNLFTYKIPEFLKNQIYVGHRVLVPFGKGNKPTEAFVFKISDTLEEDIKLKEVVDVLDEEPIFKLEDLELVNWMKNRYLCTYIDCINLIYPKGYKVNNYKVVSLSDEVLNLNENEFTDLLSSLDDIQKDIISKINISKGKLKTEKLKKIPNINYILDKMSKKNIINLKWEYKNHKNEKNLCYISLSIEADEVDDYLKKNKINLGVKQKEIVNFLKNNDRVEINDLIDILKASKQSILSLQNKNLIDIKLEDYYRNPENAYTLEQKEIYLNEEQKNACNKVISEMFDQNKKPYMLHGVTGSGKTEVYMEIIDYALSQGLDSIVLVPEIALTPQTITRFKNRFGDIVGVFHSQLSEGQKHDVYKAIKAGNIRILIGARSALFAPFNSLGVIIIDEFHETSYKSEKNPKFSAIEVAKFISNKNDISLVLGSATPSIDEYYKAKNGEYNLIEINQRANKNPLPKIEVVDMKEELNKGNKSIFSFKLQDEIKQAIKNNNQVILFLNRRGYASFVSCRSCGYVFQCENCDISLTYHKGKNIGRCHYCGYEREIPKECPECSSIYVKPFGVGTQKIEEELKVIFPELKVLRMDKDTTSKKGSLEEILNKFKNKEADILIGTQMLSKGLDFDNVTLVGILSADMMLNFPDFKSFETTFQLITQVSGRAGRSDKEGKVVLQTYDTDHYSIRRAINYDFEGFYEDEIKIRKAFGYAPFNNMISVVVSGENENLVKKNIQNMYDSIIYLLKGRGITDFEFILGPNPCSISKINQNYRWQILFKDDNIEINLLKGIIKYICITKRDVVFSKEINISIDINPNSVL</sequence>
<dbReference type="GO" id="GO:0006310">
    <property type="term" value="P:DNA recombination"/>
    <property type="evidence" value="ECO:0007669"/>
    <property type="project" value="InterPro"/>
</dbReference>
<feature type="binding site" evidence="12">
    <location>
        <position position="536"/>
    </location>
    <ligand>
        <name>Zn(2+)</name>
        <dbReference type="ChEBI" id="CHEBI:29105"/>
        <label>2</label>
    </ligand>
</feature>
<evidence type="ECO:0000259" key="13">
    <source>
        <dbReference type="PROSITE" id="PS51192"/>
    </source>
</evidence>
<gene>
    <name evidence="12" type="primary">priA</name>
    <name evidence="15" type="ORF">CRIB_1950</name>
</gene>
<dbReference type="GO" id="GO:0006302">
    <property type="term" value="P:double-strand break repair"/>
    <property type="evidence" value="ECO:0007669"/>
    <property type="project" value="InterPro"/>
</dbReference>
<evidence type="ECO:0000256" key="12">
    <source>
        <dbReference type="HAMAP-Rule" id="MF_00983"/>
    </source>
</evidence>
<proteinExistence type="inferred from homology"/>
<dbReference type="AlphaFoldDB" id="A0A1V1I2W3"/>
<dbReference type="GO" id="GO:0003677">
    <property type="term" value="F:DNA binding"/>
    <property type="evidence" value="ECO:0007669"/>
    <property type="project" value="UniProtKB-UniRule"/>
</dbReference>
<feature type="domain" description="Helicase C-terminal" evidence="14">
    <location>
        <begin position="562"/>
        <end position="716"/>
    </location>
</feature>
<evidence type="ECO:0000256" key="11">
    <source>
        <dbReference type="ARBA" id="ARBA00048988"/>
    </source>
</evidence>
<dbReference type="HAMAP" id="MF_00983">
    <property type="entry name" value="PriA"/>
    <property type="match status" value="1"/>
</dbReference>
<dbReference type="GO" id="GO:0016887">
    <property type="term" value="F:ATP hydrolysis activity"/>
    <property type="evidence" value="ECO:0007669"/>
    <property type="project" value="RHEA"/>
</dbReference>
<dbReference type="InterPro" id="IPR006935">
    <property type="entry name" value="Helicase/UvrB_N"/>
</dbReference>
<dbReference type="EC" id="5.6.2.4" evidence="12"/>
<comment type="cofactor">
    <cofactor evidence="12">
        <name>Zn(2+)</name>
        <dbReference type="ChEBI" id="CHEBI:29105"/>
    </cofactor>
    <text evidence="12">Binds 2 zinc ions per subunit.</text>
</comment>
<evidence type="ECO:0000259" key="14">
    <source>
        <dbReference type="PROSITE" id="PS51194"/>
    </source>
</evidence>
<dbReference type="GO" id="GO:0043138">
    <property type="term" value="F:3'-5' DNA helicase activity"/>
    <property type="evidence" value="ECO:0007669"/>
    <property type="project" value="UniProtKB-EC"/>
</dbReference>
<reference evidence="15 16" key="1">
    <citation type="submission" date="2014-04" db="EMBL/GenBank/DDBJ databases">
        <authorList>
            <person name="Hornung B.V."/>
        </authorList>
    </citation>
    <scope>NUCLEOTIDE SEQUENCE [LARGE SCALE GENOMIC DNA]</scope>
    <source>
        <strain evidence="15 16">CRIB</strain>
    </source>
</reference>
<dbReference type="EMBL" id="LN555523">
    <property type="protein sequence ID" value="CED94556.1"/>
    <property type="molecule type" value="Genomic_DNA"/>
</dbReference>
<dbReference type="GO" id="GO:0008270">
    <property type="term" value="F:zinc ion binding"/>
    <property type="evidence" value="ECO:0007669"/>
    <property type="project" value="UniProtKB-UniRule"/>
</dbReference>
<dbReference type="RefSeq" id="WP_180702062.1">
    <property type="nucleotide sequence ID" value="NZ_LN555523.1"/>
</dbReference>
<dbReference type="GO" id="GO:0006269">
    <property type="term" value="P:DNA replication, synthesis of primer"/>
    <property type="evidence" value="ECO:0007669"/>
    <property type="project" value="UniProtKB-KW"/>
</dbReference>
<evidence type="ECO:0000313" key="16">
    <source>
        <dbReference type="Proteomes" id="UP000245622"/>
    </source>
</evidence>
<dbReference type="SUPFAM" id="SSF52540">
    <property type="entry name" value="P-loop containing nucleoside triphosphate hydrolases"/>
    <property type="match status" value="1"/>
</dbReference>
<dbReference type="InterPro" id="IPR040498">
    <property type="entry name" value="PriA_CRR"/>
</dbReference>
<dbReference type="InterPro" id="IPR042115">
    <property type="entry name" value="PriA_3primeBD_sf"/>
</dbReference>
<dbReference type="PROSITE" id="PS51192">
    <property type="entry name" value="HELICASE_ATP_BIND_1"/>
    <property type="match status" value="1"/>
</dbReference>
<feature type="binding site" evidence="12">
    <location>
        <position position="554"/>
    </location>
    <ligand>
        <name>Zn(2+)</name>
        <dbReference type="ChEBI" id="CHEBI:29105"/>
        <label>2</label>
    </ligand>
</feature>
<dbReference type="CDD" id="cd17929">
    <property type="entry name" value="DEXHc_priA"/>
    <property type="match status" value="1"/>
</dbReference>
<dbReference type="PANTHER" id="PTHR30580:SF0">
    <property type="entry name" value="PRIMOSOMAL PROTEIN N"/>
    <property type="match status" value="1"/>
</dbReference>
<evidence type="ECO:0000256" key="10">
    <source>
        <dbReference type="ARBA" id="ARBA00023235"/>
    </source>
</evidence>
<evidence type="ECO:0000313" key="15">
    <source>
        <dbReference type="EMBL" id="CED94556.1"/>
    </source>
</evidence>
<comment type="function">
    <text evidence="12">Initiates the restart of stalled replication forks, which reloads the replicative helicase on sites other than the origin of replication. Recognizes and binds to abandoned replication forks and remodels them to uncover a helicase loading site. Promotes assembly of the primosome at these replication forks.</text>
</comment>
<keyword evidence="10 12" id="KW-0413">Isomerase</keyword>
<dbReference type="GO" id="GO:1990077">
    <property type="term" value="C:primosome complex"/>
    <property type="evidence" value="ECO:0007669"/>
    <property type="project" value="UniProtKB-UniRule"/>
</dbReference>
<keyword evidence="2 12" id="KW-0235">DNA replication</keyword>
<evidence type="ECO:0000256" key="7">
    <source>
        <dbReference type="ARBA" id="ARBA00022833"/>
    </source>
</evidence>
<dbReference type="GO" id="GO:0006270">
    <property type="term" value="P:DNA replication initiation"/>
    <property type="evidence" value="ECO:0007669"/>
    <property type="project" value="TreeGrafter"/>
</dbReference>
<comment type="catalytic activity">
    <reaction evidence="11 12">
        <text>ATP + H2O = ADP + phosphate + H(+)</text>
        <dbReference type="Rhea" id="RHEA:13065"/>
        <dbReference type="ChEBI" id="CHEBI:15377"/>
        <dbReference type="ChEBI" id="CHEBI:15378"/>
        <dbReference type="ChEBI" id="CHEBI:30616"/>
        <dbReference type="ChEBI" id="CHEBI:43474"/>
        <dbReference type="ChEBI" id="CHEBI:456216"/>
        <dbReference type="EC" id="5.6.2.4"/>
    </reaction>
</comment>
<dbReference type="FunFam" id="3.40.1440.60:FF:000001">
    <property type="entry name" value="Primosomal protein N"/>
    <property type="match status" value="1"/>
</dbReference>
<keyword evidence="6 12" id="KW-0347">Helicase</keyword>
<dbReference type="GO" id="GO:0005524">
    <property type="term" value="F:ATP binding"/>
    <property type="evidence" value="ECO:0007669"/>
    <property type="project" value="UniProtKB-UniRule"/>
</dbReference>
<dbReference type="InterPro" id="IPR005259">
    <property type="entry name" value="PriA"/>
</dbReference>
<keyword evidence="4 12" id="KW-0547">Nucleotide-binding</keyword>
<dbReference type="Pfam" id="PF17764">
    <property type="entry name" value="PriA_3primeBD"/>
    <property type="match status" value="1"/>
</dbReference>
<keyword evidence="1 12" id="KW-0639">Primosome</keyword>
<feature type="binding site" evidence="12">
    <location>
        <position position="567"/>
    </location>
    <ligand>
        <name>Zn(2+)</name>
        <dbReference type="ChEBI" id="CHEBI:29105"/>
        <label>1</label>
    </ligand>
</feature>
<dbReference type="Pfam" id="PF04851">
    <property type="entry name" value="ResIII"/>
    <property type="match status" value="1"/>
</dbReference>
<dbReference type="PROSITE" id="PS51194">
    <property type="entry name" value="HELICASE_CTER"/>
    <property type="match status" value="1"/>
</dbReference>
<keyword evidence="16" id="KW-1185">Reference proteome</keyword>
<dbReference type="KEGG" id="ril:CRIB_1950"/>
<comment type="catalytic activity">
    <reaction evidence="12">
        <text>Couples ATP hydrolysis with the unwinding of duplex DNA by translocating in the 3'-5' direction.</text>
        <dbReference type="EC" id="5.6.2.4"/>
    </reaction>
</comment>
<dbReference type="InterPro" id="IPR041236">
    <property type="entry name" value="PriA_C"/>
</dbReference>
<evidence type="ECO:0000256" key="8">
    <source>
        <dbReference type="ARBA" id="ARBA00022840"/>
    </source>
</evidence>
<dbReference type="FunFam" id="3.40.50.300:FF:000489">
    <property type="entry name" value="Primosome assembly protein PriA"/>
    <property type="match status" value="1"/>
</dbReference>
<dbReference type="NCBIfam" id="TIGR00595">
    <property type="entry name" value="priA"/>
    <property type="match status" value="1"/>
</dbReference>
<feature type="domain" description="Helicase ATP-binding" evidence="13">
    <location>
        <begin position="299"/>
        <end position="465"/>
    </location>
</feature>
<dbReference type="InterPro" id="IPR014001">
    <property type="entry name" value="Helicase_ATP-bd"/>
</dbReference>
<evidence type="ECO:0000256" key="4">
    <source>
        <dbReference type="ARBA" id="ARBA00022741"/>
    </source>
</evidence>
<keyword evidence="9 12" id="KW-0238">DNA-binding</keyword>
<feature type="binding site" evidence="12">
    <location>
        <position position="527"/>
    </location>
    <ligand>
        <name>Zn(2+)</name>
        <dbReference type="ChEBI" id="CHEBI:29105"/>
        <label>1</label>
    </ligand>
</feature>
<feature type="binding site" evidence="12">
    <location>
        <position position="557"/>
    </location>
    <ligand>
        <name>Zn(2+)</name>
        <dbReference type="ChEBI" id="CHEBI:29105"/>
        <label>2</label>
    </ligand>
</feature>
<dbReference type="CDD" id="cd18804">
    <property type="entry name" value="SF2_C_priA"/>
    <property type="match status" value="1"/>
</dbReference>
<dbReference type="Gene3D" id="3.40.50.300">
    <property type="entry name" value="P-loop containing nucleotide triphosphate hydrolases"/>
    <property type="match status" value="2"/>
</dbReference>
<comment type="subunit">
    <text evidence="12">Component of the replication restart primosome.</text>
</comment>
<name>A0A1V1I2W3_9FIRM</name>
<dbReference type="Pfam" id="PF18074">
    <property type="entry name" value="PriA_C"/>
    <property type="match status" value="1"/>
</dbReference>
<dbReference type="GeneID" id="82205976"/>